<dbReference type="Gene3D" id="3.20.20.70">
    <property type="entry name" value="Aldolase class I"/>
    <property type="match status" value="1"/>
</dbReference>
<evidence type="ECO:0000256" key="1">
    <source>
        <dbReference type="ARBA" id="ARBA00022630"/>
    </source>
</evidence>
<keyword evidence="3" id="KW-0560">Oxidoreductase</keyword>
<reference evidence="4 5" key="1">
    <citation type="submission" date="2024-02" db="EMBL/GenBank/DDBJ databases">
        <authorList>
            <person name="Chen Y."/>
            <person name="Shah S."/>
            <person name="Dougan E. K."/>
            <person name="Thang M."/>
            <person name="Chan C."/>
        </authorList>
    </citation>
    <scope>NUCLEOTIDE SEQUENCE [LARGE SCALE GENOMIC DNA]</scope>
</reference>
<evidence type="ECO:0000256" key="2">
    <source>
        <dbReference type="ARBA" id="ARBA00022643"/>
    </source>
</evidence>
<gene>
    <name evidence="4" type="ORF">SCF082_LOCUS37664</name>
</gene>
<dbReference type="Proteomes" id="UP001642464">
    <property type="component" value="Unassembled WGS sequence"/>
</dbReference>
<protein>
    <submittedName>
        <fullName evidence="4">NADH:quinone reductase</fullName>
    </submittedName>
</protein>
<keyword evidence="5" id="KW-1185">Reference proteome</keyword>
<dbReference type="SUPFAM" id="SSF51412">
    <property type="entry name" value="Inosine monophosphate dehydrogenase (IMPDH)"/>
    <property type="match status" value="1"/>
</dbReference>
<evidence type="ECO:0000313" key="5">
    <source>
        <dbReference type="Proteomes" id="UP001642464"/>
    </source>
</evidence>
<comment type="caution">
    <text evidence="4">The sequence shown here is derived from an EMBL/GenBank/DDBJ whole genome shotgun (WGS) entry which is preliminary data.</text>
</comment>
<accession>A0ABP0PTE6</accession>
<dbReference type="InterPro" id="IPR013785">
    <property type="entry name" value="Aldolase_TIM"/>
</dbReference>
<dbReference type="InterPro" id="IPR004136">
    <property type="entry name" value="NMO"/>
</dbReference>
<dbReference type="EMBL" id="CAXAMM010038555">
    <property type="protein sequence ID" value="CAK9078892.1"/>
    <property type="molecule type" value="Genomic_DNA"/>
</dbReference>
<dbReference type="CDD" id="cd04730">
    <property type="entry name" value="NPD_like"/>
    <property type="match status" value="1"/>
</dbReference>
<sequence length="257" mass="27161">MLGGMHYVTYAPLAAAVSNAGGLGTITAVTQPSPEHLRKEIHKMRTLTDKPFAVNLSFLPAGNPPDYAAFIKVIIDEGVKVVETAGGRPGKWIAMLRDAGIYVIHKCVNARHGLAAVKDGACMLSIDGSECGGHPGPSNSQTGGFLLMAMVKKELGDVPFICSGGVGCGEQLAAALALGAEGVNMGTRFMATQEAAIHDNIKKALVESSYTQTTLIMDTLKNTERVFLNEEALSAQKAEKERPGDFEVVREFVSGSK</sequence>
<dbReference type="Pfam" id="PF03060">
    <property type="entry name" value="NMO"/>
    <property type="match status" value="2"/>
</dbReference>
<keyword evidence="2" id="KW-0288">FMN</keyword>
<dbReference type="PANTHER" id="PTHR32332:SF20">
    <property type="entry name" value="2-NITROPROPANE DIOXYGENASE-LIKE PROTEIN"/>
    <property type="match status" value="1"/>
</dbReference>
<evidence type="ECO:0000313" key="4">
    <source>
        <dbReference type="EMBL" id="CAK9078892.1"/>
    </source>
</evidence>
<keyword evidence="1" id="KW-0285">Flavoprotein</keyword>
<evidence type="ECO:0000256" key="3">
    <source>
        <dbReference type="ARBA" id="ARBA00023002"/>
    </source>
</evidence>
<proteinExistence type="predicted"/>
<organism evidence="4 5">
    <name type="scientific">Durusdinium trenchii</name>
    <dbReference type="NCBI Taxonomy" id="1381693"/>
    <lineage>
        <taxon>Eukaryota</taxon>
        <taxon>Sar</taxon>
        <taxon>Alveolata</taxon>
        <taxon>Dinophyceae</taxon>
        <taxon>Suessiales</taxon>
        <taxon>Symbiodiniaceae</taxon>
        <taxon>Durusdinium</taxon>
    </lineage>
</organism>
<name>A0ABP0PTE6_9DINO</name>
<dbReference type="PANTHER" id="PTHR32332">
    <property type="entry name" value="2-NITROPROPANE DIOXYGENASE"/>
    <property type="match status" value="1"/>
</dbReference>